<name>A0ABY5VFZ4_9FIRM</name>
<gene>
    <name evidence="7" type="ORF">NQ502_17605</name>
</gene>
<keyword evidence="3" id="KW-0520">NAD</keyword>
<dbReference type="Proteomes" id="UP001060164">
    <property type="component" value="Chromosome"/>
</dbReference>
<dbReference type="RefSeq" id="WP_028528755.1">
    <property type="nucleotide sequence ID" value="NZ_CABLBR010000014.1"/>
</dbReference>
<comment type="similarity">
    <text evidence="1 4">Belongs to the D-isomer specific 2-hydroxyacid dehydrogenase family.</text>
</comment>
<dbReference type="PROSITE" id="PS00670">
    <property type="entry name" value="D_2_HYDROXYACID_DH_2"/>
    <property type="match status" value="1"/>
</dbReference>
<dbReference type="Gene3D" id="3.40.50.720">
    <property type="entry name" value="NAD(P)-binding Rossmann-like Domain"/>
    <property type="match status" value="2"/>
</dbReference>
<protein>
    <submittedName>
        <fullName evidence="7">D-2-hydroxyacid dehydrogenase</fullName>
    </submittedName>
</protein>
<reference evidence="7" key="1">
    <citation type="journal article" date="2022" name="Cell">
        <title>Design, construction, and in vivo augmentation of a complex gut microbiome.</title>
        <authorList>
            <person name="Cheng A.G."/>
            <person name="Ho P.Y."/>
            <person name="Aranda-Diaz A."/>
            <person name="Jain S."/>
            <person name="Yu F.B."/>
            <person name="Meng X."/>
            <person name="Wang M."/>
            <person name="Iakiviak M."/>
            <person name="Nagashima K."/>
            <person name="Zhao A."/>
            <person name="Murugkar P."/>
            <person name="Patil A."/>
            <person name="Atabakhsh K."/>
            <person name="Weakley A."/>
            <person name="Yan J."/>
            <person name="Brumbaugh A.R."/>
            <person name="Higginbottom S."/>
            <person name="Dimas A."/>
            <person name="Shiver A.L."/>
            <person name="Deutschbauer A."/>
            <person name="Neff N."/>
            <person name="Sonnenburg J.L."/>
            <person name="Huang K.C."/>
            <person name="Fischbach M.A."/>
        </authorList>
    </citation>
    <scope>NUCLEOTIDE SEQUENCE</scope>
    <source>
        <strain evidence="7">DSM 19829</strain>
    </source>
</reference>
<proteinExistence type="inferred from homology"/>
<keyword evidence="8" id="KW-1185">Reference proteome</keyword>
<dbReference type="CDD" id="cd12162">
    <property type="entry name" value="2-Hacid_dh_4"/>
    <property type="match status" value="1"/>
</dbReference>
<dbReference type="InterPro" id="IPR006139">
    <property type="entry name" value="D-isomer_2_OHA_DH_cat_dom"/>
</dbReference>
<evidence type="ECO:0000313" key="7">
    <source>
        <dbReference type="EMBL" id="UWP59158.1"/>
    </source>
</evidence>
<evidence type="ECO:0000313" key="8">
    <source>
        <dbReference type="Proteomes" id="UP001060164"/>
    </source>
</evidence>
<organism evidence="7 8">
    <name type="scientific">Ruminococcus gauvreauii</name>
    <dbReference type="NCBI Taxonomy" id="438033"/>
    <lineage>
        <taxon>Bacteria</taxon>
        <taxon>Bacillati</taxon>
        <taxon>Bacillota</taxon>
        <taxon>Clostridia</taxon>
        <taxon>Eubacteriales</taxon>
        <taxon>Oscillospiraceae</taxon>
        <taxon>Ruminococcus</taxon>
    </lineage>
</organism>
<dbReference type="InterPro" id="IPR006140">
    <property type="entry name" value="D-isomer_DH_NAD-bd"/>
</dbReference>
<evidence type="ECO:0000256" key="4">
    <source>
        <dbReference type="RuleBase" id="RU003719"/>
    </source>
</evidence>
<feature type="domain" description="D-isomer specific 2-hydroxyacid dehydrogenase NAD-binding" evidence="6">
    <location>
        <begin position="108"/>
        <end position="288"/>
    </location>
</feature>
<dbReference type="EMBL" id="CP102290">
    <property type="protein sequence ID" value="UWP59158.1"/>
    <property type="molecule type" value="Genomic_DNA"/>
</dbReference>
<evidence type="ECO:0000259" key="5">
    <source>
        <dbReference type="Pfam" id="PF00389"/>
    </source>
</evidence>
<dbReference type="InterPro" id="IPR029753">
    <property type="entry name" value="D-isomer_DH_CS"/>
</dbReference>
<dbReference type="InterPro" id="IPR050418">
    <property type="entry name" value="D-iso_2-hydroxyacid_DH_PdxB"/>
</dbReference>
<feature type="domain" description="D-isomer specific 2-hydroxyacid dehydrogenase catalytic" evidence="5">
    <location>
        <begin position="20"/>
        <end position="317"/>
    </location>
</feature>
<evidence type="ECO:0000256" key="1">
    <source>
        <dbReference type="ARBA" id="ARBA00005854"/>
    </source>
</evidence>
<sequence length="319" mass="34925">MSEIVILDGYTINPGDLSWDVIRQLGECTVYQRTPADLVLERCRDARIVLTSKALFTAEIIENLPKLSYIGVLATGYNVVDIDAAGKHGITVTNIPAYSTQSVAQMVFALLLQLCCHVKEHSDSVKAGSWSGCKDFCYWNYPMIELAGKTMGIIGFGMIGQQTARVANALGMRVAAFGRRRKQVPDIEFQWMDSLEELLGCSDVVSLHCPLSEETKHMLNADTLKSMKTSAFLINTARGPLIDEHALADALNSGRIAGAALDVLSTEPPEADNPLFQSKNCIITPHIAWATREARARLIDTAGRNLRAFLEGTPVNTVR</sequence>
<dbReference type="SUPFAM" id="SSF51735">
    <property type="entry name" value="NAD(P)-binding Rossmann-fold domains"/>
    <property type="match status" value="1"/>
</dbReference>
<dbReference type="SUPFAM" id="SSF52283">
    <property type="entry name" value="Formate/glycerate dehydrogenase catalytic domain-like"/>
    <property type="match status" value="1"/>
</dbReference>
<dbReference type="InterPro" id="IPR036291">
    <property type="entry name" value="NAD(P)-bd_dom_sf"/>
</dbReference>
<dbReference type="PANTHER" id="PTHR43761:SF1">
    <property type="entry name" value="D-ISOMER SPECIFIC 2-HYDROXYACID DEHYDROGENASE CATALYTIC DOMAIN-CONTAINING PROTEIN-RELATED"/>
    <property type="match status" value="1"/>
</dbReference>
<accession>A0ABY5VFZ4</accession>
<evidence type="ECO:0000256" key="2">
    <source>
        <dbReference type="ARBA" id="ARBA00023002"/>
    </source>
</evidence>
<evidence type="ECO:0000259" key="6">
    <source>
        <dbReference type="Pfam" id="PF02826"/>
    </source>
</evidence>
<dbReference type="PANTHER" id="PTHR43761">
    <property type="entry name" value="D-ISOMER SPECIFIC 2-HYDROXYACID DEHYDROGENASE FAMILY PROTEIN (AFU_ORTHOLOGUE AFUA_1G13630)"/>
    <property type="match status" value="1"/>
</dbReference>
<dbReference type="Pfam" id="PF00389">
    <property type="entry name" value="2-Hacid_dh"/>
    <property type="match status" value="1"/>
</dbReference>
<dbReference type="PROSITE" id="PS00671">
    <property type="entry name" value="D_2_HYDROXYACID_DH_3"/>
    <property type="match status" value="1"/>
</dbReference>
<dbReference type="Pfam" id="PF02826">
    <property type="entry name" value="2-Hacid_dh_C"/>
    <property type="match status" value="1"/>
</dbReference>
<evidence type="ECO:0000256" key="3">
    <source>
        <dbReference type="ARBA" id="ARBA00023027"/>
    </source>
</evidence>
<keyword evidence="2 4" id="KW-0560">Oxidoreductase</keyword>